<dbReference type="InterPro" id="IPR003688">
    <property type="entry name" value="TraG/VirD4"/>
</dbReference>
<keyword evidence="10" id="KW-1185">Reference proteome</keyword>
<evidence type="ECO:0000256" key="8">
    <source>
        <dbReference type="SAM" id="Phobius"/>
    </source>
</evidence>
<accession>A0ABT0NG59</accession>
<evidence type="ECO:0000256" key="6">
    <source>
        <dbReference type="ARBA" id="ARBA00023136"/>
    </source>
</evidence>
<dbReference type="PANTHER" id="PTHR37937:SF1">
    <property type="entry name" value="CONJUGATIVE TRANSFER: DNA TRANSPORT"/>
    <property type="match status" value="1"/>
</dbReference>
<feature type="transmembrane region" description="Helical" evidence="8">
    <location>
        <begin position="41"/>
        <end position="57"/>
    </location>
</feature>
<proteinExistence type="inferred from homology"/>
<dbReference type="Gene3D" id="3.40.50.300">
    <property type="entry name" value="P-loop containing nucleotide triphosphate hydrolases"/>
    <property type="match status" value="2"/>
</dbReference>
<dbReference type="NCBIfam" id="NF045973">
    <property type="entry name" value="conju_CD1115"/>
    <property type="match status" value="1"/>
</dbReference>
<sequence>MRFEFSRKTKNIIFIVVCLSVILLGLFLTGIVTQLMCREETLTYNFFISVLYVFSHFEVSKFVLLIFGMVILGVVAVHFANSNKAGLHNGGEYDSDKNITYNRKGTYGTAKRLNNTEITNDFHIYRGWNEALVGKAMVFGYLVDKSGKPNKKRIVSEPYQSIESGRMYNKNYFVVGGAGSRKTRSFVMNYIIMAILRGESCIVADSKGDLYTKTAKYTEKKGYTVKILDFVEQQTSDGWAVISDIRNDPELSVLLVDTIIQNTGGEKGDVFWDSAEQSILQAVTLFMAIGDVSSIAGEEYTGRMELGDVYRYIASTPLSEMHAHFDVLASIYPEHPALLPYSSFKRVKEDLQAQILYGLSVRLKLLQDAQIRKVIGSRGIDVIAPAETKCIYYLRFSDQVSTYEFLTSLFFSMMFAKLIAYADRQPEHRFKKDINFVLDECCNIGFIPDLDRKVSTIRSRGANTAMVVQSIPQFYDRYGENSAKEIMGNCDTTIYLGGNDYDTAEYFSNLSGDMTVSVASNSVMLGTAEIRETASTGNRKVYTPHEVRTLNGNNLLLFIRGINVVELAKIDYTDNPESKLFEEKLPSENRNGVGGVANDFSRMVYQKKMSVYGTQNNTSYQDTSSYSDSSYIDTDAYNATNSYSSQASSNSPSNGLSQPTTNRKKPKF</sequence>
<organism evidence="9 10">
    <name type="scientific">Ruminococcus bromii</name>
    <dbReference type="NCBI Taxonomy" id="40518"/>
    <lineage>
        <taxon>Bacteria</taxon>
        <taxon>Bacillati</taxon>
        <taxon>Bacillota</taxon>
        <taxon>Clostridia</taxon>
        <taxon>Eubacteriales</taxon>
        <taxon>Oscillospiraceae</taxon>
        <taxon>Ruminococcus</taxon>
    </lineage>
</organism>
<gene>
    <name evidence="9" type="ORF">E2N93_04280</name>
</gene>
<evidence type="ECO:0000256" key="2">
    <source>
        <dbReference type="ARBA" id="ARBA00008806"/>
    </source>
</evidence>
<dbReference type="RefSeq" id="WP_249376226.1">
    <property type="nucleotide sequence ID" value="NZ_SNUZ01000007.1"/>
</dbReference>
<feature type="transmembrane region" description="Helical" evidence="8">
    <location>
        <begin position="12"/>
        <end position="35"/>
    </location>
</feature>
<evidence type="ECO:0000256" key="4">
    <source>
        <dbReference type="ARBA" id="ARBA00022692"/>
    </source>
</evidence>
<evidence type="ECO:0000256" key="5">
    <source>
        <dbReference type="ARBA" id="ARBA00022989"/>
    </source>
</evidence>
<reference evidence="9 10" key="1">
    <citation type="submission" date="2019-03" db="EMBL/GenBank/DDBJ databases">
        <authorList>
            <person name="Molinero N."/>
            <person name="Sanchez B."/>
            <person name="Walker A."/>
            <person name="Duncan S."/>
            <person name="Delgado S."/>
            <person name="Margolles A."/>
        </authorList>
    </citation>
    <scope>NUCLEOTIDE SEQUENCE [LARGE SCALE GENOMIC DNA]</scope>
    <source>
        <strain evidence="9 10">IPLA60002</strain>
    </source>
</reference>
<keyword evidence="3" id="KW-1003">Cell membrane</keyword>
<evidence type="ECO:0000313" key="10">
    <source>
        <dbReference type="Proteomes" id="UP001056693"/>
    </source>
</evidence>
<evidence type="ECO:0000256" key="7">
    <source>
        <dbReference type="SAM" id="MobiDB-lite"/>
    </source>
</evidence>
<name>A0ABT0NG59_9FIRM</name>
<dbReference type="PANTHER" id="PTHR37937">
    <property type="entry name" value="CONJUGATIVE TRANSFER: DNA TRANSPORT"/>
    <property type="match status" value="1"/>
</dbReference>
<dbReference type="InterPro" id="IPR027417">
    <property type="entry name" value="P-loop_NTPase"/>
</dbReference>
<feature type="region of interest" description="Disordered" evidence="7">
    <location>
        <begin position="641"/>
        <end position="668"/>
    </location>
</feature>
<dbReference type="Proteomes" id="UP001056693">
    <property type="component" value="Unassembled WGS sequence"/>
</dbReference>
<feature type="transmembrane region" description="Helical" evidence="8">
    <location>
        <begin position="62"/>
        <end position="80"/>
    </location>
</feature>
<evidence type="ECO:0000256" key="1">
    <source>
        <dbReference type="ARBA" id="ARBA00004651"/>
    </source>
</evidence>
<keyword evidence="4 8" id="KW-0812">Transmembrane</keyword>
<comment type="subcellular location">
    <subcellularLocation>
        <location evidence="1">Cell membrane</location>
        <topology evidence="1">Multi-pass membrane protein</topology>
    </subcellularLocation>
</comment>
<dbReference type="CDD" id="cd01127">
    <property type="entry name" value="TrwB_TraG_TraD_VirD4"/>
    <property type="match status" value="1"/>
</dbReference>
<dbReference type="InterPro" id="IPR051539">
    <property type="entry name" value="T4SS-coupling_protein"/>
</dbReference>
<evidence type="ECO:0000256" key="3">
    <source>
        <dbReference type="ARBA" id="ARBA00022475"/>
    </source>
</evidence>
<evidence type="ECO:0000313" key="9">
    <source>
        <dbReference type="EMBL" id="MCL3787241.1"/>
    </source>
</evidence>
<protein>
    <submittedName>
        <fullName evidence="9">Type IV secretory system conjugative DNA transfer family protein</fullName>
    </submittedName>
</protein>
<dbReference type="Pfam" id="PF02534">
    <property type="entry name" value="T4SS-DNA_transf"/>
    <property type="match status" value="1"/>
</dbReference>
<keyword evidence="5 8" id="KW-1133">Transmembrane helix</keyword>
<dbReference type="EMBL" id="SNUZ01000007">
    <property type="protein sequence ID" value="MCL3787241.1"/>
    <property type="molecule type" value="Genomic_DNA"/>
</dbReference>
<feature type="compositionally biased region" description="Low complexity" evidence="7">
    <location>
        <begin position="641"/>
        <end position="657"/>
    </location>
</feature>
<comment type="caution">
    <text evidence="9">The sequence shown here is derived from an EMBL/GenBank/DDBJ whole genome shotgun (WGS) entry which is preliminary data.</text>
</comment>
<keyword evidence="6 8" id="KW-0472">Membrane</keyword>
<comment type="similarity">
    <text evidence="2">Belongs to the VirD4/TraG family.</text>
</comment>
<dbReference type="SUPFAM" id="SSF52540">
    <property type="entry name" value="P-loop containing nucleoside triphosphate hydrolases"/>
    <property type="match status" value="1"/>
</dbReference>